<feature type="domain" description="ABC transmembrane type-1" evidence="8">
    <location>
        <begin position="74"/>
        <end position="271"/>
    </location>
</feature>
<feature type="transmembrane region" description="Helical" evidence="7">
    <location>
        <begin position="78"/>
        <end position="99"/>
    </location>
</feature>
<dbReference type="Pfam" id="PF00528">
    <property type="entry name" value="BPD_transp_1"/>
    <property type="match status" value="1"/>
</dbReference>
<dbReference type="PROSITE" id="PS50928">
    <property type="entry name" value="ABC_TM1"/>
    <property type="match status" value="1"/>
</dbReference>
<proteinExistence type="inferred from homology"/>
<dbReference type="InterPro" id="IPR000515">
    <property type="entry name" value="MetI-like"/>
</dbReference>
<evidence type="ECO:0000256" key="5">
    <source>
        <dbReference type="ARBA" id="ARBA00022989"/>
    </source>
</evidence>
<sequence length="288" mass="32906">MTTFYRNLMSLFLLLILAALPLGLINIDKKVSLNVEGMVVVIKDFFGGLFSGDTWYYSQGERTRLIFSDLVSYFLSSYLYLIISAIIVMVISISLGIFFWKKSNRWINTSLGFLGMVPDFLLVLMLQIAVVYLNKRLGVKTFKVASSSIDDPAIFLPILTLIIIPAIYLVRSLSEATSEIMAEDYILMAKSKGLGKKYIYLYHVTTNTLPFLKADLHKVLSIMMGNLFIVEYLYNTRGLTSFIFVHSSKFGYQYNLVIICLLSLFVLYLFCYHSIRLLLAVVERWLAK</sequence>
<keyword evidence="2 7" id="KW-0813">Transport</keyword>
<keyword evidence="10" id="KW-1185">Reference proteome</keyword>
<feature type="transmembrane region" description="Helical" evidence="7">
    <location>
        <begin position="216"/>
        <end position="234"/>
    </location>
</feature>
<feature type="transmembrane region" description="Helical" evidence="7">
    <location>
        <begin position="254"/>
        <end position="279"/>
    </location>
</feature>
<keyword evidence="3" id="KW-1003">Cell membrane</keyword>
<dbReference type="Gene3D" id="1.10.3720.10">
    <property type="entry name" value="MetI-like"/>
    <property type="match status" value="1"/>
</dbReference>
<accession>A0ABW6K1L5</accession>
<comment type="similarity">
    <text evidence="7">Belongs to the binding-protein-dependent transport system permease family.</text>
</comment>
<evidence type="ECO:0000259" key="8">
    <source>
        <dbReference type="PROSITE" id="PS50928"/>
    </source>
</evidence>
<dbReference type="SUPFAM" id="SSF161098">
    <property type="entry name" value="MetI-like"/>
    <property type="match status" value="1"/>
</dbReference>
<comment type="caution">
    <text evidence="9">The sequence shown here is derived from an EMBL/GenBank/DDBJ whole genome shotgun (WGS) entry which is preliminary data.</text>
</comment>
<feature type="transmembrane region" description="Helical" evidence="7">
    <location>
        <begin position="153"/>
        <end position="170"/>
    </location>
</feature>
<evidence type="ECO:0000256" key="1">
    <source>
        <dbReference type="ARBA" id="ARBA00004651"/>
    </source>
</evidence>
<keyword evidence="6 7" id="KW-0472">Membrane</keyword>
<feature type="transmembrane region" description="Helical" evidence="7">
    <location>
        <begin position="111"/>
        <end position="133"/>
    </location>
</feature>
<keyword evidence="4 7" id="KW-0812">Transmembrane</keyword>
<evidence type="ECO:0000256" key="7">
    <source>
        <dbReference type="RuleBase" id="RU363032"/>
    </source>
</evidence>
<evidence type="ECO:0000313" key="9">
    <source>
        <dbReference type="EMBL" id="MFE8696803.1"/>
    </source>
</evidence>
<dbReference type="PANTHER" id="PTHR30465:SF44">
    <property type="entry name" value="ABC-TYPE DIPEPTIDE_OLIGOPEPTIDE TRANSPORT SYSTEM, PERMEASE COMPONENT"/>
    <property type="match status" value="1"/>
</dbReference>
<evidence type="ECO:0000256" key="6">
    <source>
        <dbReference type="ARBA" id="ARBA00023136"/>
    </source>
</evidence>
<evidence type="ECO:0000256" key="3">
    <source>
        <dbReference type="ARBA" id="ARBA00022475"/>
    </source>
</evidence>
<protein>
    <submittedName>
        <fullName evidence="9">ABC transporter permease subunit</fullName>
    </submittedName>
</protein>
<dbReference type="InterPro" id="IPR035906">
    <property type="entry name" value="MetI-like_sf"/>
</dbReference>
<evidence type="ECO:0000256" key="4">
    <source>
        <dbReference type="ARBA" id="ARBA00022692"/>
    </source>
</evidence>
<name>A0ABW6K1L5_9BACI</name>
<reference evidence="9 10" key="1">
    <citation type="submission" date="2024-08" db="EMBL/GenBank/DDBJ databases">
        <title>Two novel Cytobacillus novel species.</title>
        <authorList>
            <person name="Liu G."/>
        </authorList>
    </citation>
    <scope>NUCLEOTIDE SEQUENCE [LARGE SCALE GENOMIC DNA]</scope>
    <source>
        <strain evidence="9 10">FJAT-53684</strain>
    </source>
</reference>
<dbReference type="PANTHER" id="PTHR30465">
    <property type="entry name" value="INNER MEMBRANE ABC TRANSPORTER"/>
    <property type="match status" value="1"/>
</dbReference>
<dbReference type="EMBL" id="JBIACJ010000005">
    <property type="protein sequence ID" value="MFE8696803.1"/>
    <property type="molecule type" value="Genomic_DNA"/>
</dbReference>
<evidence type="ECO:0000256" key="2">
    <source>
        <dbReference type="ARBA" id="ARBA00022448"/>
    </source>
</evidence>
<dbReference type="RefSeq" id="WP_389219303.1">
    <property type="nucleotide sequence ID" value="NZ_JBIACJ010000005.1"/>
</dbReference>
<organism evidence="9 10">
    <name type="scientific">Cytobacillus mangrovibacter</name>
    <dbReference type="NCBI Taxonomy" id="3299024"/>
    <lineage>
        <taxon>Bacteria</taxon>
        <taxon>Bacillati</taxon>
        <taxon>Bacillota</taxon>
        <taxon>Bacilli</taxon>
        <taxon>Bacillales</taxon>
        <taxon>Bacillaceae</taxon>
        <taxon>Cytobacillus</taxon>
    </lineage>
</organism>
<keyword evidence="5 7" id="KW-1133">Transmembrane helix</keyword>
<gene>
    <name evidence="9" type="ORF">ACFYKT_10695</name>
</gene>
<dbReference type="Proteomes" id="UP001601058">
    <property type="component" value="Unassembled WGS sequence"/>
</dbReference>
<comment type="subcellular location">
    <subcellularLocation>
        <location evidence="1 7">Cell membrane</location>
        <topology evidence="1 7">Multi-pass membrane protein</topology>
    </subcellularLocation>
</comment>
<evidence type="ECO:0000313" key="10">
    <source>
        <dbReference type="Proteomes" id="UP001601058"/>
    </source>
</evidence>